<evidence type="ECO:0000256" key="2">
    <source>
        <dbReference type="SAM" id="MobiDB-lite"/>
    </source>
</evidence>
<keyword evidence="5" id="KW-1185">Reference proteome</keyword>
<evidence type="ECO:0000256" key="1">
    <source>
        <dbReference type="ARBA" id="ARBA00022729"/>
    </source>
</evidence>
<dbReference type="SUPFAM" id="SSF53850">
    <property type="entry name" value="Periplasmic binding protein-like II"/>
    <property type="match status" value="1"/>
</dbReference>
<comment type="caution">
    <text evidence="4">The sequence shown here is derived from an EMBL/GenBank/DDBJ whole genome shotgun (WGS) entry which is preliminary data.</text>
</comment>
<dbReference type="PANTHER" id="PTHR35936:SF35">
    <property type="entry name" value="L-CYSTINE-BINDING PROTEIN TCYJ"/>
    <property type="match status" value="1"/>
</dbReference>
<keyword evidence="1" id="KW-0732">Signal</keyword>
<proteinExistence type="predicted"/>
<feature type="domain" description="Solute-binding protein family 3/N-terminal" evidence="3">
    <location>
        <begin position="72"/>
        <end position="304"/>
    </location>
</feature>
<dbReference type="OrthoDB" id="9796586at2"/>
<protein>
    <submittedName>
        <fullName evidence="4">Transporter substrate-binding domain-containing protein</fullName>
    </submittedName>
</protein>
<name>A0A4R0PIB0_9HYPH</name>
<feature type="compositionally biased region" description="Basic and acidic residues" evidence="2">
    <location>
        <begin position="318"/>
        <end position="327"/>
    </location>
</feature>
<dbReference type="Pfam" id="PF00497">
    <property type="entry name" value="SBP_bac_3"/>
    <property type="match status" value="1"/>
</dbReference>
<evidence type="ECO:0000313" key="4">
    <source>
        <dbReference type="EMBL" id="TCD16513.1"/>
    </source>
</evidence>
<accession>A0A4R0PIB0</accession>
<dbReference type="InterPro" id="IPR001638">
    <property type="entry name" value="Solute-binding_3/MltF_N"/>
</dbReference>
<dbReference type="RefSeq" id="WP_131565446.1">
    <property type="nucleotide sequence ID" value="NZ_JAINFK010000001.1"/>
</dbReference>
<dbReference type="EMBL" id="SJST01000001">
    <property type="protein sequence ID" value="TCD16513.1"/>
    <property type="molecule type" value="Genomic_DNA"/>
</dbReference>
<dbReference type="PANTHER" id="PTHR35936">
    <property type="entry name" value="MEMBRANE-BOUND LYTIC MUREIN TRANSGLYCOSYLASE F"/>
    <property type="match status" value="1"/>
</dbReference>
<dbReference type="Gene3D" id="3.40.190.10">
    <property type="entry name" value="Periplasmic binding protein-like II"/>
    <property type="match status" value="2"/>
</dbReference>
<sequence length="327" mass="35040">MTVHTLLRSGSGRQSALLDIMTHRPSLLIAGLAIALALAATPYVRVASAQDVPRFFDPNERLARPSLAGLPRLRFLTSLDFPPFNFADAQGRVAGFNVDLARALCVELDIVDKCEIQAMPWDELDATLEGKRGEAIIAGHRVTAELRATREVSAPYFRFPARFAARRDAGAADADDMTPLTAGKKVAVVAQSAHAAMLAAWFPKATAVPVDTIEDAHAALLSGDADFIFADGVGLAFWLGSTASQDCCDFVSGPFLSEHFLGRGMVIVMRQDSASLAEAIDSALKSLEEDGTYREIFTRYFPLNPFSDGPVGSAPAEGKAERPDETG</sequence>
<dbReference type="SMART" id="SM00062">
    <property type="entry name" value="PBPb"/>
    <property type="match status" value="1"/>
</dbReference>
<reference evidence="4 5" key="1">
    <citation type="journal article" date="2015" name="Antonie Van Leeuwenhoek">
        <title>Oricola cellulosilytica gen. nov., sp. nov., a cellulose-degrading bacterium of the family Phyllobacteriaceae isolated from surface seashore water, and emended descriptions of Mesorhizobium loti and Phyllobacterium myrsinacearum.</title>
        <authorList>
            <person name="Hameed A."/>
            <person name="Shahina M."/>
            <person name="Lai W.A."/>
            <person name="Lin S.Y."/>
            <person name="Young L.S."/>
            <person name="Liu Y.C."/>
            <person name="Hsu Y.H."/>
            <person name="Young C.C."/>
        </authorList>
    </citation>
    <scope>NUCLEOTIDE SEQUENCE [LARGE SCALE GENOMIC DNA]</scope>
    <source>
        <strain evidence="4 5">KCTC 52183</strain>
    </source>
</reference>
<evidence type="ECO:0000313" key="5">
    <source>
        <dbReference type="Proteomes" id="UP000291301"/>
    </source>
</evidence>
<organism evidence="4 5">
    <name type="scientific">Oricola cellulosilytica</name>
    <dbReference type="NCBI Taxonomy" id="1429082"/>
    <lineage>
        <taxon>Bacteria</taxon>
        <taxon>Pseudomonadati</taxon>
        <taxon>Pseudomonadota</taxon>
        <taxon>Alphaproteobacteria</taxon>
        <taxon>Hyphomicrobiales</taxon>
        <taxon>Ahrensiaceae</taxon>
        <taxon>Oricola</taxon>
    </lineage>
</organism>
<dbReference type="AlphaFoldDB" id="A0A4R0PIB0"/>
<dbReference type="Proteomes" id="UP000291301">
    <property type="component" value="Unassembled WGS sequence"/>
</dbReference>
<evidence type="ECO:0000259" key="3">
    <source>
        <dbReference type="SMART" id="SM00062"/>
    </source>
</evidence>
<gene>
    <name evidence="4" type="ORF">E0D97_03580</name>
</gene>
<feature type="region of interest" description="Disordered" evidence="2">
    <location>
        <begin position="308"/>
        <end position="327"/>
    </location>
</feature>